<feature type="signal peptide" evidence="1">
    <location>
        <begin position="1"/>
        <end position="25"/>
    </location>
</feature>
<dbReference type="PROSITE" id="PS51257">
    <property type="entry name" value="PROKAR_LIPOPROTEIN"/>
    <property type="match status" value="1"/>
</dbReference>
<proteinExistence type="predicted"/>
<dbReference type="Pfam" id="PF16371">
    <property type="entry name" value="MetallophosN"/>
    <property type="match status" value="1"/>
</dbReference>
<evidence type="ECO:0000256" key="1">
    <source>
        <dbReference type="SAM" id="SignalP"/>
    </source>
</evidence>
<dbReference type="Proteomes" id="UP000321583">
    <property type="component" value="Unassembled WGS sequence"/>
</dbReference>
<dbReference type="InterPro" id="IPR051918">
    <property type="entry name" value="STPP_CPPED1"/>
</dbReference>
<feature type="domain" description="Calcineurin-like phosphoesterase" evidence="2">
    <location>
        <begin position="130"/>
        <end position="315"/>
    </location>
</feature>
<organism evidence="5 6">
    <name type="scientific">Pseudoxanthomonas taiwanensis J19</name>
    <dbReference type="NCBI Taxonomy" id="935569"/>
    <lineage>
        <taxon>Bacteria</taxon>
        <taxon>Pseudomonadati</taxon>
        <taxon>Pseudomonadota</taxon>
        <taxon>Gammaproteobacteria</taxon>
        <taxon>Lysobacterales</taxon>
        <taxon>Lysobacteraceae</taxon>
        <taxon>Pseudoxanthomonas</taxon>
    </lineage>
</organism>
<dbReference type="RefSeq" id="WP_019399717.1">
    <property type="nucleotide sequence ID" value="NZ_VLJS01000056.1"/>
</dbReference>
<accession>A0A562DKX2</accession>
<dbReference type="GO" id="GO:0016787">
    <property type="term" value="F:hydrolase activity"/>
    <property type="evidence" value="ECO:0007669"/>
    <property type="project" value="InterPro"/>
</dbReference>
<evidence type="ECO:0000259" key="4">
    <source>
        <dbReference type="Pfam" id="PF16371"/>
    </source>
</evidence>
<gene>
    <name evidence="5" type="ORF">L613_002800000150</name>
</gene>
<feature type="domain" description="Calcineurin-like phosphoesterase N-terminal" evidence="4">
    <location>
        <begin position="48"/>
        <end position="117"/>
    </location>
</feature>
<dbReference type="AlphaFoldDB" id="A0A562DKX2"/>
<reference evidence="5 6" key="1">
    <citation type="submission" date="2019-07" db="EMBL/GenBank/DDBJ databases">
        <title>Genome sequencing of lignin-degrading bacterial isolates.</title>
        <authorList>
            <person name="Gladden J."/>
        </authorList>
    </citation>
    <scope>NUCLEOTIDE SEQUENCE [LARGE SCALE GENOMIC DNA]</scope>
    <source>
        <strain evidence="5 6">J19</strain>
    </source>
</reference>
<dbReference type="SUPFAM" id="SSF56300">
    <property type="entry name" value="Metallo-dependent phosphatases"/>
    <property type="match status" value="1"/>
</dbReference>
<dbReference type="PANTHER" id="PTHR43143">
    <property type="entry name" value="METALLOPHOSPHOESTERASE, CALCINEURIN SUPERFAMILY"/>
    <property type="match status" value="1"/>
</dbReference>
<sequence>MSKHCAAWLLACVSALGCTAVQARAAVEVTGVVYQEQDGRPGRGGGEPGLAGVLVSDGEQLVRTDAQGRYRLQARPGRAVFVVKPAGHRFLAGDDGLPAFWARVPARGARFRADFALAPAAPREGAFQALVFTDTQVKNERDIDYYRRAVVQPLGRPDAALGVTLGDLVDDRTDLYPALNAVTTQLGVPWFHVPGNHDLDHAPASDEASLGAWERIYGPDTYAVEEGAAAFVLLDDVVATPGQGAGYAGGLREDQFRFIEAYLAQLPRERLLVLGMHIPLFDRGRGAFRAADRERLFALLRRHPRVLVLSGHSHNQQHYWHGPADGWHGPAPLHEYNVGAVCGAFWSGVPDARGIPDATMSDGTPIGHALLTVEPDGNYALDYRPARANGADPAFTRAMALHAPKVLRRGAYPAWGVFANVFMGDAETRVEYRIDGGPWKPMRRVERADPRLLVENAADDLAGSLRGYDRSPEATASTHLWRGALDTGLAPGEHTVEVRAFDRWQGEVLASTRYRLEEARP</sequence>
<keyword evidence="1" id="KW-0732">Signal</keyword>
<dbReference type="Pfam" id="PF00149">
    <property type="entry name" value="Metallophos"/>
    <property type="match status" value="1"/>
</dbReference>
<dbReference type="InterPro" id="IPR004843">
    <property type="entry name" value="Calcineurin-like_PHP"/>
</dbReference>
<dbReference type="InterPro" id="IPR032285">
    <property type="entry name" value="Metallophos_N"/>
</dbReference>
<evidence type="ECO:0000313" key="5">
    <source>
        <dbReference type="EMBL" id="TWH10328.1"/>
    </source>
</evidence>
<dbReference type="Pfam" id="PF16370">
    <property type="entry name" value="MetallophosC"/>
    <property type="match status" value="1"/>
</dbReference>
<feature type="chain" id="PRO_5021958086" evidence="1">
    <location>
        <begin position="26"/>
        <end position="521"/>
    </location>
</feature>
<protein>
    <submittedName>
        <fullName evidence="5">3',5'-cyclic AMP phosphodiesterase CpdA</fullName>
    </submittedName>
</protein>
<dbReference type="EMBL" id="VLJS01000056">
    <property type="protein sequence ID" value="TWH10328.1"/>
    <property type="molecule type" value="Genomic_DNA"/>
</dbReference>
<comment type="caution">
    <text evidence="5">The sequence shown here is derived from an EMBL/GenBank/DDBJ whole genome shotgun (WGS) entry which is preliminary data.</text>
</comment>
<keyword evidence="6" id="KW-1185">Reference proteome</keyword>
<name>A0A562DKX2_9GAMM</name>
<dbReference type="Gene3D" id="3.60.21.10">
    <property type="match status" value="1"/>
</dbReference>
<evidence type="ECO:0000259" key="3">
    <source>
        <dbReference type="Pfam" id="PF16370"/>
    </source>
</evidence>
<dbReference type="InterPro" id="IPR029052">
    <property type="entry name" value="Metallo-depent_PP-like"/>
</dbReference>
<dbReference type="PANTHER" id="PTHR43143:SF6">
    <property type="entry name" value="BLL3016 PROTEIN"/>
    <property type="match status" value="1"/>
</dbReference>
<dbReference type="OrthoDB" id="9784378at2"/>
<evidence type="ECO:0000313" key="6">
    <source>
        <dbReference type="Proteomes" id="UP000321583"/>
    </source>
</evidence>
<dbReference type="InterPro" id="IPR032288">
    <property type="entry name" value="Metallophos_C"/>
</dbReference>
<evidence type="ECO:0000259" key="2">
    <source>
        <dbReference type="Pfam" id="PF00149"/>
    </source>
</evidence>
<feature type="domain" description="Calcineurin-like phosphoesterase C-terminal" evidence="3">
    <location>
        <begin position="335"/>
        <end position="504"/>
    </location>
</feature>